<keyword evidence="3" id="KW-1015">Disulfide bond</keyword>
<keyword evidence="5" id="KW-0812">Transmembrane</keyword>
<dbReference type="InterPro" id="IPR014836">
    <property type="entry name" value="Integrin_bsu_cyt_dom"/>
</dbReference>
<dbReference type="Gene3D" id="2.10.25.10">
    <property type="entry name" value="Laminin"/>
    <property type="match status" value="3"/>
</dbReference>
<keyword evidence="1" id="KW-0732">Signal</keyword>
<evidence type="ECO:0000256" key="2">
    <source>
        <dbReference type="ARBA" id="ARBA00022737"/>
    </source>
</evidence>
<dbReference type="SMART" id="SM01241">
    <property type="entry name" value="Integrin_b_cyt"/>
    <property type="match status" value="1"/>
</dbReference>
<accession>A0AAJ7BH06</accession>
<keyword evidence="5" id="KW-0472">Membrane</keyword>
<dbReference type="GO" id="GO:0007229">
    <property type="term" value="P:integrin-mediated signaling pathway"/>
    <property type="evidence" value="ECO:0007669"/>
    <property type="project" value="UniProtKB-KW"/>
</dbReference>
<dbReference type="PRINTS" id="PR01186">
    <property type="entry name" value="INTEGRINB"/>
</dbReference>
<dbReference type="AlphaFoldDB" id="A0AAJ7BH06"/>
<dbReference type="GO" id="GO:0098609">
    <property type="term" value="P:cell-cell adhesion"/>
    <property type="evidence" value="ECO:0007669"/>
    <property type="project" value="TreeGrafter"/>
</dbReference>
<dbReference type="Pfam" id="PF23105">
    <property type="entry name" value="EGF_integrin"/>
    <property type="match status" value="2"/>
</dbReference>
<dbReference type="Gene3D" id="1.20.5.100">
    <property type="entry name" value="Cytochrome c1, transmembrane anchor, C-terminal"/>
    <property type="match status" value="1"/>
</dbReference>
<evidence type="ECO:0000313" key="7">
    <source>
        <dbReference type="Proteomes" id="UP000694920"/>
    </source>
</evidence>
<sequence>DVKFSLKECPANESLWRQIIVIDDALASEASEVIVEVELQCGCDCGTAINSKCINGINECGICKCDFGWSGETCNCNENSWTGNKQQCIYPGETEICSGRGECICGECSCDPGYSGLFCECSPCDKIDDVECSGRGSCDCGRCSCSTGWKGEGCQCPSDDNLCIPPGDNEVCAGHGYCDCGQCRCNETAPDGLLYRGTYCEATAGAGGSGFCSFFVSCVNATIEESTKARDSCHTNFSIFRTQRVSTLNSESDRYCFIRKVKDTTICTIPYVYEFNKDNTVTLNIGDKTCYTPMPAAFFPGIIFGAVVLFGIIALLIWKGWTIMKDKREYTKFEKERQQTIYSLNENPLYRPAISHFRVPSMIKED</sequence>
<protein>
    <submittedName>
        <fullName evidence="8">Integrin beta-PS</fullName>
    </submittedName>
</protein>
<evidence type="ECO:0000256" key="1">
    <source>
        <dbReference type="ARBA" id="ARBA00022729"/>
    </source>
</evidence>
<feature type="non-terminal residue" evidence="8">
    <location>
        <position position="1"/>
    </location>
</feature>
<keyword evidence="2" id="KW-0677">Repeat</keyword>
<keyword evidence="4" id="KW-0325">Glycoprotein</keyword>
<dbReference type="GO" id="GO:0016477">
    <property type="term" value="P:cell migration"/>
    <property type="evidence" value="ECO:0007669"/>
    <property type="project" value="TreeGrafter"/>
</dbReference>
<dbReference type="RefSeq" id="XP_015585793.1">
    <property type="nucleotide sequence ID" value="XM_015730307.2"/>
</dbReference>
<dbReference type="InterPro" id="IPR057073">
    <property type="entry name" value="EGF_integrin_2"/>
</dbReference>
<evidence type="ECO:0000256" key="3">
    <source>
        <dbReference type="ARBA" id="ARBA00023157"/>
    </source>
</evidence>
<keyword evidence="7" id="KW-1185">Reference proteome</keyword>
<dbReference type="GeneID" id="107263287"/>
<dbReference type="GO" id="GO:0009986">
    <property type="term" value="C:cell surface"/>
    <property type="evidence" value="ECO:0007669"/>
    <property type="project" value="TreeGrafter"/>
</dbReference>
<dbReference type="InterPro" id="IPR057243">
    <property type="entry name" value="Integrin_I-EGF_CS"/>
</dbReference>
<dbReference type="PANTHER" id="PTHR10082">
    <property type="entry name" value="INTEGRIN BETA SUBUNIT"/>
    <property type="match status" value="1"/>
</dbReference>
<dbReference type="GO" id="GO:0005925">
    <property type="term" value="C:focal adhesion"/>
    <property type="evidence" value="ECO:0007669"/>
    <property type="project" value="TreeGrafter"/>
</dbReference>
<dbReference type="GO" id="GO:0005178">
    <property type="term" value="F:integrin binding"/>
    <property type="evidence" value="ECO:0007669"/>
    <property type="project" value="TreeGrafter"/>
</dbReference>
<dbReference type="InterPro" id="IPR015812">
    <property type="entry name" value="Integrin_bsu"/>
</dbReference>
<dbReference type="Pfam" id="PF08725">
    <property type="entry name" value="Integrin_b_cyt"/>
    <property type="match status" value="1"/>
</dbReference>
<dbReference type="PANTHER" id="PTHR10082:SF60">
    <property type="entry name" value="INTEGRIN BETA-PS"/>
    <property type="match status" value="1"/>
</dbReference>
<evidence type="ECO:0000259" key="6">
    <source>
        <dbReference type="SMART" id="SM01241"/>
    </source>
</evidence>
<dbReference type="InterPro" id="IPR013111">
    <property type="entry name" value="EGF_extracell"/>
</dbReference>
<feature type="domain" description="Integrin beta subunit cytoplasmic" evidence="6">
    <location>
        <begin position="319"/>
        <end position="365"/>
    </location>
</feature>
<evidence type="ECO:0000256" key="4">
    <source>
        <dbReference type="ARBA" id="ARBA00023180"/>
    </source>
</evidence>
<dbReference type="KEGG" id="ccin:107263287"/>
<organism evidence="7 8">
    <name type="scientific">Cephus cinctus</name>
    <name type="common">Wheat stem sawfly</name>
    <dbReference type="NCBI Taxonomy" id="211228"/>
    <lineage>
        <taxon>Eukaryota</taxon>
        <taxon>Metazoa</taxon>
        <taxon>Ecdysozoa</taxon>
        <taxon>Arthropoda</taxon>
        <taxon>Hexapoda</taxon>
        <taxon>Insecta</taxon>
        <taxon>Pterygota</taxon>
        <taxon>Neoptera</taxon>
        <taxon>Endopterygota</taxon>
        <taxon>Hymenoptera</taxon>
        <taxon>Cephoidea</taxon>
        <taxon>Cephidae</taxon>
        <taxon>Cephus</taxon>
    </lineage>
</organism>
<evidence type="ECO:0000256" key="5">
    <source>
        <dbReference type="SAM" id="Phobius"/>
    </source>
</evidence>
<keyword evidence="8" id="KW-0401">Integrin</keyword>
<evidence type="ECO:0000313" key="8">
    <source>
        <dbReference type="RefSeq" id="XP_015585793.1"/>
    </source>
</evidence>
<dbReference type="GO" id="GO:0007160">
    <property type="term" value="P:cell-matrix adhesion"/>
    <property type="evidence" value="ECO:0007669"/>
    <property type="project" value="TreeGrafter"/>
</dbReference>
<dbReference type="GO" id="GO:0033627">
    <property type="term" value="P:cell adhesion mediated by integrin"/>
    <property type="evidence" value="ECO:0007669"/>
    <property type="project" value="TreeGrafter"/>
</dbReference>
<feature type="transmembrane region" description="Helical" evidence="5">
    <location>
        <begin position="297"/>
        <end position="318"/>
    </location>
</feature>
<dbReference type="Pfam" id="PF07974">
    <property type="entry name" value="EGF_2"/>
    <property type="match status" value="1"/>
</dbReference>
<proteinExistence type="predicted"/>
<gene>
    <name evidence="8" type="primary">LOC107263287</name>
</gene>
<keyword evidence="5" id="KW-1133">Transmembrane helix</keyword>
<dbReference type="PROSITE" id="PS00243">
    <property type="entry name" value="I_EGF_1"/>
    <property type="match status" value="3"/>
</dbReference>
<name>A0AAJ7BH06_CEPCN</name>
<dbReference type="GO" id="GO:0008305">
    <property type="term" value="C:integrin complex"/>
    <property type="evidence" value="ECO:0007669"/>
    <property type="project" value="TreeGrafter"/>
</dbReference>
<dbReference type="Gene3D" id="2.60.40.1510">
    <property type="entry name" value="ntegrin, alpha v. Chain A, domain 3"/>
    <property type="match status" value="1"/>
</dbReference>
<reference evidence="8" key="1">
    <citation type="submission" date="2025-08" db="UniProtKB">
        <authorList>
            <consortium name="RefSeq"/>
        </authorList>
    </citation>
    <scope>IDENTIFICATION</scope>
</reference>
<dbReference type="Proteomes" id="UP000694920">
    <property type="component" value="Unplaced"/>
</dbReference>